<reference evidence="8 9" key="1">
    <citation type="submission" date="2016-02" db="EMBL/GenBank/DDBJ databases">
        <authorList>
            <person name="Wen L."/>
            <person name="He K."/>
            <person name="Yang H."/>
        </authorList>
    </citation>
    <scope>NUCLEOTIDE SEQUENCE [LARGE SCALE GENOMIC DNA]</scope>
    <source>
        <strain evidence="8 9">CMW7778B</strain>
    </source>
</reference>
<dbReference type="EMBL" id="LSRC01000002">
    <property type="protein sequence ID" value="KXI19195.1"/>
    <property type="molecule type" value="Genomic_DNA"/>
</dbReference>
<organism evidence="8 9">
    <name type="scientific">Gardnerella vaginalis</name>
    <dbReference type="NCBI Taxonomy" id="2702"/>
    <lineage>
        <taxon>Bacteria</taxon>
        <taxon>Bacillati</taxon>
        <taxon>Actinomycetota</taxon>
        <taxon>Actinomycetes</taxon>
        <taxon>Bifidobacteriales</taxon>
        <taxon>Bifidobacteriaceae</taxon>
        <taxon>Gardnerella</taxon>
    </lineage>
</organism>
<keyword evidence="1 5" id="KW-0489">Methyltransferase</keyword>
<name>A0A135ZCB7_GARVA</name>
<dbReference type="Pfam" id="PF00145">
    <property type="entry name" value="DNA_methylase"/>
    <property type="match status" value="1"/>
</dbReference>
<dbReference type="Gene3D" id="3.40.50.150">
    <property type="entry name" value="Vaccinia Virus protein VP39"/>
    <property type="match status" value="1"/>
</dbReference>
<keyword evidence="4" id="KW-0680">Restriction system</keyword>
<dbReference type="RefSeq" id="WP_075523007.1">
    <property type="nucleotide sequence ID" value="NZ_KQ961848.1"/>
</dbReference>
<dbReference type="REBASE" id="170159">
    <property type="entry name" value="M1.Gva7778BORF54P"/>
</dbReference>
<dbReference type="PROSITE" id="PS00094">
    <property type="entry name" value="C5_MTASE_1"/>
    <property type="match status" value="1"/>
</dbReference>
<dbReference type="PATRIC" id="fig|2702.101.peg.54"/>
<accession>A0A135ZCB7</accession>
<evidence type="ECO:0000256" key="1">
    <source>
        <dbReference type="ARBA" id="ARBA00022603"/>
    </source>
</evidence>
<dbReference type="InterPro" id="IPR029063">
    <property type="entry name" value="SAM-dependent_MTases_sf"/>
</dbReference>
<dbReference type="NCBIfam" id="TIGR00675">
    <property type="entry name" value="dcm"/>
    <property type="match status" value="1"/>
</dbReference>
<dbReference type="EC" id="2.1.1.37" evidence="7"/>
<comment type="catalytic activity">
    <reaction evidence="7">
        <text>a 2'-deoxycytidine in DNA + S-adenosyl-L-methionine = a 5-methyl-2'-deoxycytidine in DNA + S-adenosyl-L-homocysteine + H(+)</text>
        <dbReference type="Rhea" id="RHEA:13681"/>
        <dbReference type="Rhea" id="RHEA-COMP:11369"/>
        <dbReference type="Rhea" id="RHEA-COMP:11370"/>
        <dbReference type="ChEBI" id="CHEBI:15378"/>
        <dbReference type="ChEBI" id="CHEBI:57856"/>
        <dbReference type="ChEBI" id="CHEBI:59789"/>
        <dbReference type="ChEBI" id="CHEBI:85452"/>
        <dbReference type="ChEBI" id="CHEBI:85454"/>
        <dbReference type="EC" id="2.1.1.37"/>
    </reaction>
</comment>
<dbReference type="GO" id="GO:0009307">
    <property type="term" value="P:DNA restriction-modification system"/>
    <property type="evidence" value="ECO:0007669"/>
    <property type="project" value="UniProtKB-KW"/>
</dbReference>
<dbReference type="InterPro" id="IPR050750">
    <property type="entry name" value="C5-MTase"/>
</dbReference>
<proteinExistence type="inferred from homology"/>
<dbReference type="SUPFAM" id="SSF53335">
    <property type="entry name" value="S-adenosyl-L-methionine-dependent methyltransferases"/>
    <property type="match status" value="1"/>
</dbReference>
<evidence type="ECO:0000256" key="2">
    <source>
        <dbReference type="ARBA" id="ARBA00022679"/>
    </source>
</evidence>
<comment type="caution">
    <text evidence="8">The sequence shown here is derived from an EMBL/GenBank/DDBJ whole genome shotgun (WGS) entry which is preliminary data.</text>
</comment>
<evidence type="ECO:0000256" key="5">
    <source>
        <dbReference type="PROSITE-ProRule" id="PRU01016"/>
    </source>
</evidence>
<dbReference type="PRINTS" id="PR00105">
    <property type="entry name" value="C5METTRFRASE"/>
</dbReference>
<dbReference type="AlphaFoldDB" id="A0A135ZCB7"/>
<dbReference type="InterPro" id="IPR001525">
    <property type="entry name" value="C5_MeTfrase"/>
</dbReference>
<evidence type="ECO:0000256" key="7">
    <source>
        <dbReference type="RuleBase" id="RU000417"/>
    </source>
</evidence>
<dbReference type="PANTHER" id="PTHR46098:SF1">
    <property type="entry name" value="TRNA (CYTOSINE(38)-C(5))-METHYLTRANSFERASE"/>
    <property type="match status" value="1"/>
</dbReference>
<evidence type="ECO:0000256" key="6">
    <source>
        <dbReference type="RuleBase" id="RU000416"/>
    </source>
</evidence>
<evidence type="ECO:0000256" key="4">
    <source>
        <dbReference type="ARBA" id="ARBA00022747"/>
    </source>
</evidence>
<keyword evidence="2 5" id="KW-0808">Transferase</keyword>
<protein>
    <recommendedName>
        <fullName evidence="7">Cytosine-specific methyltransferase</fullName>
        <ecNumber evidence="7">2.1.1.37</ecNumber>
    </recommendedName>
</protein>
<keyword evidence="3 5" id="KW-0949">S-adenosyl-L-methionine</keyword>
<feature type="active site" evidence="5">
    <location>
        <position position="75"/>
    </location>
</feature>
<dbReference type="Proteomes" id="UP000070505">
    <property type="component" value="Unassembled WGS sequence"/>
</dbReference>
<dbReference type="GO" id="GO:0003886">
    <property type="term" value="F:DNA (cytosine-5-)-methyltransferase activity"/>
    <property type="evidence" value="ECO:0007669"/>
    <property type="project" value="UniProtKB-EC"/>
</dbReference>
<evidence type="ECO:0000256" key="3">
    <source>
        <dbReference type="ARBA" id="ARBA00022691"/>
    </source>
</evidence>
<dbReference type="PROSITE" id="PS51679">
    <property type="entry name" value="SAM_MT_C5"/>
    <property type="match status" value="1"/>
</dbReference>
<dbReference type="Gene3D" id="3.90.120.10">
    <property type="entry name" value="DNA Methylase, subunit A, domain 2"/>
    <property type="match status" value="1"/>
</dbReference>
<evidence type="ECO:0000313" key="8">
    <source>
        <dbReference type="EMBL" id="KXI19195.1"/>
    </source>
</evidence>
<sequence length="495" mass="55015">MSKTLTLASLFDGSGGFPLAATLTGIKPLWASEIEPFPIRVTTKRLPYVKHLGDVSKIKVDTVDAVDIITFGSPCQDMSIAGKRAGLSGSRSNLFFEAVRIIKEMRRKTGGQKPRYIVWENVPGAFSSNKGEDFEKVIKEICAVKGHSFNAPRPEKWSSAGLVMAEDFSLAWRVLDASYFGVPQRRKRIFLVADFDGQSAGKILFEQESLPGDFTASRKPWQETAGYSKTGTGDAIERYCLNDQGGSRMDVFENKSGTLTASVGNHPPLVFENHGQDSRYKGPLSVSQTVLSTFGTGGNNQPFVVCDKTCFDVRLTSLNTKNKRANVYETKLARTINTGLNSPEANQGGLAIVYSTSKNSHHTNARAEMTDTLVASDYKDPPVVNDMNEDKYYVVRRLTPKECARLQGFPDCWCDSLQTENPSDEELIFWQDVFETHRKLVTNACKPKSKNQIIKWLKNPHTDSAEYKMWGNGVALPCVYFVLKNIAYFQGKEST</sequence>
<gene>
    <name evidence="8" type="ORF">HMPREF3230_00054</name>
</gene>
<dbReference type="GO" id="GO:0032259">
    <property type="term" value="P:methylation"/>
    <property type="evidence" value="ECO:0007669"/>
    <property type="project" value="UniProtKB-KW"/>
</dbReference>
<comment type="similarity">
    <text evidence="5 6">Belongs to the class I-like SAM-binding methyltransferase superfamily. C5-methyltransferase family.</text>
</comment>
<dbReference type="InterPro" id="IPR018117">
    <property type="entry name" value="C5_DNA_meth_AS"/>
</dbReference>
<evidence type="ECO:0000313" key="9">
    <source>
        <dbReference type="Proteomes" id="UP000070505"/>
    </source>
</evidence>
<dbReference type="PANTHER" id="PTHR46098">
    <property type="entry name" value="TRNA (CYTOSINE(38)-C(5))-METHYLTRANSFERASE"/>
    <property type="match status" value="1"/>
</dbReference>